<protein>
    <submittedName>
        <fullName evidence="1">Uncharacterized protein</fullName>
    </submittedName>
</protein>
<dbReference type="EMBL" id="JH600068">
    <property type="protein sequence ID" value="EIG55001.1"/>
    <property type="molecule type" value="Genomic_DNA"/>
</dbReference>
<gene>
    <name evidence="1" type="ORF">DesU5LDRAFT_3372</name>
</gene>
<proteinExistence type="predicted"/>
<dbReference type="HOGENOM" id="CLU_1044820_0_0_7"/>
<evidence type="ECO:0000313" key="1">
    <source>
        <dbReference type="EMBL" id="EIG55001.1"/>
    </source>
</evidence>
<name>I2Q5E5_9BACT</name>
<reference evidence="1" key="1">
    <citation type="submission" date="2011-11" db="EMBL/GenBank/DDBJ databases">
        <title>Improved High-Quality Draft sequence of Desulfovibrio sp. U5L.</title>
        <authorList>
            <consortium name="US DOE Joint Genome Institute"/>
            <person name="Lucas S."/>
            <person name="Han J."/>
            <person name="Lapidus A."/>
            <person name="Cheng J.-F."/>
            <person name="Goodwin L."/>
            <person name="Pitluck S."/>
            <person name="Peters L."/>
            <person name="Ovchinnikova G."/>
            <person name="Held B."/>
            <person name="Detter J.C."/>
            <person name="Han C."/>
            <person name="Tapia R."/>
            <person name="Land M."/>
            <person name="Hauser L."/>
            <person name="Kyrpides N."/>
            <person name="Ivanova N."/>
            <person name="Pagani I."/>
            <person name="Gabster J."/>
            <person name="Walker C."/>
            <person name="Stolyar S."/>
            <person name="Stahl D."/>
            <person name="Arkin A."/>
            <person name="Dehal P."/>
            <person name="Hazen T."/>
            <person name="Woyke T."/>
        </authorList>
    </citation>
    <scope>NUCLEOTIDE SEQUENCE [LARGE SCALE GENOMIC DNA]</scope>
    <source>
        <strain evidence="1">U5L</strain>
    </source>
</reference>
<accession>I2Q5E5</accession>
<dbReference type="STRING" id="596152.DesU5LDRAFT_3372"/>
<organism evidence="1">
    <name type="scientific">Desulfovibrio sp. U5L</name>
    <dbReference type="NCBI Taxonomy" id="596152"/>
    <lineage>
        <taxon>Bacteria</taxon>
        <taxon>Pseudomonadati</taxon>
        <taxon>Thermodesulfobacteriota</taxon>
        <taxon>Desulfovibrionia</taxon>
        <taxon>Desulfovibrionales</taxon>
        <taxon>Desulfovibrionaceae</taxon>
        <taxon>Desulfovibrio</taxon>
    </lineage>
</organism>
<sequence length="266" mass="30648">MYEDGDVISVDMLCDILKNDPLYSRGEIVDEIIGKNLICIEYLKIENFFKNYSAQEKLAILIAKEFTFKKIYWYMPSAWTVFDNTDSLEAQKYECETFWNEIFETEVEVLIVQGFFLMRFLPRPAALWPKDSANSNNVWQALIGDIPTGVKRSLSLEMVRSAIKKILTTPAPVAEVQNVPEIAQKDTKTPLPSKKEQDRQDALAVAARYWENNPELRPIEIARAILEKKEASWRCKAPALQTLRNWIAPHAPDSARKTGRPRRIPR</sequence>
<dbReference type="AlphaFoldDB" id="I2Q5E5"/>